<dbReference type="InterPro" id="IPR050832">
    <property type="entry name" value="Bact_Acetyltransf"/>
</dbReference>
<feature type="domain" description="N-acetyltransferase" evidence="3">
    <location>
        <begin position="8"/>
        <end position="159"/>
    </location>
</feature>
<dbReference type="Proteomes" id="UP000664293">
    <property type="component" value="Unassembled WGS sequence"/>
</dbReference>
<accession>A0ABS3E8T0</accession>
<comment type="caution">
    <text evidence="4">The sequence shown here is derived from an EMBL/GenBank/DDBJ whole genome shotgun (WGS) entry which is preliminary data.</text>
</comment>
<dbReference type="PROSITE" id="PS51186">
    <property type="entry name" value="GNAT"/>
    <property type="match status" value="1"/>
</dbReference>
<name>A0ABS3E8T0_9GAMM</name>
<evidence type="ECO:0000259" key="3">
    <source>
        <dbReference type="PROSITE" id="PS51186"/>
    </source>
</evidence>
<gene>
    <name evidence="4" type="ORF">JF535_12650</name>
</gene>
<dbReference type="RefSeq" id="WP_207002659.1">
    <property type="nucleotide sequence ID" value="NZ_JAEKJR010000002.1"/>
</dbReference>
<reference evidence="4 5" key="1">
    <citation type="submission" date="2020-12" db="EMBL/GenBank/DDBJ databases">
        <title>Oil enriched cultivation method for isolating marine PHA-producing bacteria.</title>
        <authorList>
            <person name="Zheng W."/>
            <person name="Yu S."/>
            <person name="Huang Y."/>
        </authorList>
    </citation>
    <scope>NUCLEOTIDE SEQUENCE [LARGE SCALE GENOMIC DNA]</scope>
    <source>
        <strain evidence="4 5">SN0-2</strain>
    </source>
</reference>
<organism evidence="4 5">
    <name type="scientific">Microbulbifer salipaludis</name>
    <dbReference type="NCBI Taxonomy" id="187980"/>
    <lineage>
        <taxon>Bacteria</taxon>
        <taxon>Pseudomonadati</taxon>
        <taxon>Pseudomonadota</taxon>
        <taxon>Gammaproteobacteria</taxon>
        <taxon>Cellvibrionales</taxon>
        <taxon>Microbulbiferaceae</taxon>
        <taxon>Microbulbifer</taxon>
    </lineage>
</organism>
<keyword evidence="1" id="KW-0808">Transferase</keyword>
<dbReference type="EMBL" id="JAEKJR010000002">
    <property type="protein sequence ID" value="MBN8431700.1"/>
    <property type="molecule type" value="Genomic_DNA"/>
</dbReference>
<proteinExistence type="predicted"/>
<dbReference type="Gene3D" id="3.40.630.30">
    <property type="match status" value="1"/>
</dbReference>
<dbReference type="CDD" id="cd04301">
    <property type="entry name" value="NAT_SF"/>
    <property type="match status" value="1"/>
</dbReference>
<dbReference type="SUPFAM" id="SSF55729">
    <property type="entry name" value="Acyl-CoA N-acyltransferases (Nat)"/>
    <property type="match status" value="1"/>
</dbReference>
<keyword evidence="5" id="KW-1185">Reference proteome</keyword>
<dbReference type="Pfam" id="PF00583">
    <property type="entry name" value="Acetyltransf_1"/>
    <property type="match status" value="1"/>
</dbReference>
<keyword evidence="2" id="KW-0012">Acyltransferase</keyword>
<evidence type="ECO:0000256" key="2">
    <source>
        <dbReference type="ARBA" id="ARBA00023315"/>
    </source>
</evidence>
<evidence type="ECO:0000256" key="1">
    <source>
        <dbReference type="ARBA" id="ARBA00022679"/>
    </source>
</evidence>
<dbReference type="PANTHER" id="PTHR43877">
    <property type="entry name" value="AMINOALKYLPHOSPHONATE N-ACETYLTRANSFERASE-RELATED-RELATED"/>
    <property type="match status" value="1"/>
</dbReference>
<dbReference type="InterPro" id="IPR000182">
    <property type="entry name" value="GNAT_dom"/>
</dbReference>
<evidence type="ECO:0000313" key="4">
    <source>
        <dbReference type="EMBL" id="MBN8431700.1"/>
    </source>
</evidence>
<evidence type="ECO:0000313" key="5">
    <source>
        <dbReference type="Proteomes" id="UP000664293"/>
    </source>
</evidence>
<sequence>MVEALKAIEVVNLSERPDAVAVLAAWHFAEWSHLYPEQSLQDFAAELESCVGAQPVPTTFVALVGKIPVGSISVLPRDMEIEEPWGPWLANFYVLPEYRSVGVGRQLIEALLEHCAAHAIPNLYLFTPETRAYYERLGWQTIRSCEYYGETVDIMCRPL</sequence>
<protein>
    <submittedName>
        <fullName evidence="4">GNAT family N-acetyltransferase</fullName>
    </submittedName>
</protein>
<dbReference type="InterPro" id="IPR016181">
    <property type="entry name" value="Acyl_CoA_acyltransferase"/>
</dbReference>